<feature type="transmembrane region" description="Helical" evidence="1">
    <location>
        <begin position="459"/>
        <end position="478"/>
    </location>
</feature>
<organism evidence="2 3">
    <name type="scientific">Aetokthonos hydrillicola Thurmond2011</name>
    <dbReference type="NCBI Taxonomy" id="2712845"/>
    <lineage>
        <taxon>Bacteria</taxon>
        <taxon>Bacillati</taxon>
        <taxon>Cyanobacteriota</taxon>
        <taxon>Cyanophyceae</taxon>
        <taxon>Nostocales</taxon>
        <taxon>Hapalosiphonaceae</taxon>
        <taxon>Aetokthonos</taxon>
    </lineage>
</organism>
<keyword evidence="1" id="KW-0472">Membrane</keyword>
<feature type="transmembrane region" description="Helical" evidence="1">
    <location>
        <begin position="273"/>
        <end position="295"/>
    </location>
</feature>
<dbReference type="RefSeq" id="WP_310834087.1">
    <property type="nucleotide sequence ID" value="NZ_CAWQFN010000498.1"/>
</dbReference>
<name>A0AAP5IBX9_9CYAN</name>
<feature type="transmembrane region" description="Helical" evidence="1">
    <location>
        <begin position="414"/>
        <end position="432"/>
    </location>
</feature>
<accession>A0AAP5IBX9</accession>
<feature type="transmembrane region" description="Helical" evidence="1">
    <location>
        <begin position="116"/>
        <end position="138"/>
    </location>
</feature>
<feature type="transmembrane region" description="Helical" evidence="1">
    <location>
        <begin position="243"/>
        <end position="261"/>
    </location>
</feature>
<keyword evidence="3" id="KW-1185">Reference proteome</keyword>
<feature type="transmembrane region" description="Helical" evidence="1">
    <location>
        <begin position="145"/>
        <end position="177"/>
    </location>
</feature>
<feature type="transmembrane region" description="Helical" evidence="1">
    <location>
        <begin position="32"/>
        <end position="50"/>
    </location>
</feature>
<reference evidence="3" key="1">
    <citation type="journal article" date="2021" name="Science">
        <title>Hunting the eagle killer: A cyanobacterial neurotoxin causes vacuolar myelinopathy.</title>
        <authorList>
            <person name="Breinlinger S."/>
            <person name="Phillips T.J."/>
            <person name="Haram B.N."/>
            <person name="Mares J."/>
            <person name="Martinez Yerena J.A."/>
            <person name="Hrouzek P."/>
            <person name="Sobotka R."/>
            <person name="Henderson W.M."/>
            <person name="Schmieder P."/>
            <person name="Williams S.M."/>
            <person name="Lauderdale J.D."/>
            <person name="Wilde H.D."/>
            <person name="Gerrin W."/>
            <person name="Kust A."/>
            <person name="Washington J.W."/>
            <person name="Wagner C."/>
            <person name="Geier B."/>
            <person name="Liebeke M."/>
            <person name="Enke H."/>
            <person name="Niedermeyer T.H.J."/>
            <person name="Wilde S.B."/>
        </authorList>
    </citation>
    <scope>NUCLEOTIDE SEQUENCE [LARGE SCALE GENOMIC DNA]</scope>
    <source>
        <strain evidence="3">Thurmond2011</strain>
    </source>
</reference>
<gene>
    <name evidence="2" type="ORF">G7B40_023085</name>
</gene>
<evidence type="ECO:0000313" key="3">
    <source>
        <dbReference type="Proteomes" id="UP000667802"/>
    </source>
</evidence>
<sequence length="607" mass="67970">MIFLPEYGCGELLVEQQKEFKSMRRAFSKRRGLHLLLLLIWTVVGFNLRFTNLADKPLWTDEFSTIVFSLGNSFLSVPSDQIITLKELLSPLVPDPQANVRTVINHLLVESNHPPLYFILSHFWLNLFATSDGIISVFEARTLPALLGAVSIPLTFLLGWLAFRCLIVAQIAAAFMAVSPFGIYLAQEARHYTLAIIWVIVSLYCMLRATQTIHNRIPLPLNICVTWVVANALGLATHYFFSLTLAAEALVVGGLGIVQIWQQRGSVYTGTHWKRIWGVAAGTIATVLVCLPFFLPTLSNNELTQWIYHTNRSGLEWLNPIIQAIAGWITMLYLLPIQAKSHLVVIISGVVLVLSVIWTVPKLWWGLKVQLRKQESQRLAVYVLLSFVGGAVLLFFGIVYFLSIDLTSVFRYHFVYFPAVIVLVGAGLASAWKTPQVATNGLARVLLRLINISDKKTVILIWLLSLLGGLTIITNLGYQKTHRPDVVAKAIRQESEGTVLIAIAHHHHGQTGRLMGIALSLQQHASNKATPLNPLFLLVHSGEDSHSAINTLNKSLDQLPHPSDLWLVNFQQVPDELLNTFLNQHNCIPGNHPRSVDGYRYRLYRCE</sequence>
<feature type="transmembrane region" description="Helical" evidence="1">
    <location>
        <begin position="380"/>
        <end position="402"/>
    </location>
</feature>
<feature type="transmembrane region" description="Helical" evidence="1">
    <location>
        <begin position="342"/>
        <end position="360"/>
    </location>
</feature>
<keyword evidence="1" id="KW-0812">Transmembrane</keyword>
<evidence type="ECO:0000313" key="2">
    <source>
        <dbReference type="EMBL" id="MDR9897429.1"/>
    </source>
</evidence>
<feature type="transmembrane region" description="Helical" evidence="1">
    <location>
        <begin position="315"/>
        <end position="335"/>
    </location>
</feature>
<evidence type="ECO:0000256" key="1">
    <source>
        <dbReference type="SAM" id="Phobius"/>
    </source>
</evidence>
<proteinExistence type="predicted"/>
<dbReference type="Proteomes" id="UP000667802">
    <property type="component" value="Unassembled WGS sequence"/>
</dbReference>
<feature type="transmembrane region" description="Helical" evidence="1">
    <location>
        <begin position="189"/>
        <end position="207"/>
    </location>
</feature>
<keyword evidence="1" id="KW-1133">Transmembrane helix</keyword>
<comment type="caution">
    <text evidence="2">The sequence shown here is derived from an EMBL/GenBank/DDBJ whole genome shotgun (WGS) entry which is preliminary data.</text>
</comment>
<dbReference type="EMBL" id="JAALHA020000012">
    <property type="protein sequence ID" value="MDR9897429.1"/>
    <property type="molecule type" value="Genomic_DNA"/>
</dbReference>
<protein>
    <submittedName>
        <fullName evidence="2">Glycosyltransferase</fullName>
    </submittedName>
</protein>
<dbReference type="AlphaFoldDB" id="A0AAP5IBX9"/>